<name>A0A974GY63_SEDHY</name>
<dbReference type="Pfam" id="PF01136">
    <property type="entry name" value="Peptidase_U32"/>
    <property type="match status" value="2"/>
</dbReference>
<keyword evidence="3" id="KW-1185">Reference proteome</keyword>
<evidence type="ECO:0000313" key="3">
    <source>
        <dbReference type="Proteomes" id="UP000611629"/>
    </source>
</evidence>
<evidence type="ECO:0000313" key="2">
    <source>
        <dbReference type="EMBL" id="NYB75906.1"/>
    </source>
</evidence>
<dbReference type="EMBL" id="JACBNQ010000032">
    <property type="protein sequence ID" value="NYB75906.1"/>
    <property type="molecule type" value="Genomic_DNA"/>
</dbReference>
<organism evidence="2 3">
    <name type="scientific">Sedimentibacter hydroxybenzoicus DSM 7310</name>
    <dbReference type="NCBI Taxonomy" id="1123245"/>
    <lineage>
        <taxon>Bacteria</taxon>
        <taxon>Bacillati</taxon>
        <taxon>Bacillota</taxon>
        <taxon>Tissierellia</taxon>
        <taxon>Sedimentibacter</taxon>
    </lineage>
</organism>
<reference evidence="2" key="1">
    <citation type="submission" date="2020-07" db="EMBL/GenBank/DDBJ databases">
        <title>Genomic analysis of a strain of Sedimentibacter Hydroxybenzoicus DSM7310.</title>
        <authorList>
            <person name="Ma S."/>
        </authorList>
    </citation>
    <scope>NUCLEOTIDE SEQUENCE</scope>
    <source>
        <strain evidence="2">DSM 7310</strain>
    </source>
</reference>
<accession>A0A974GY63</accession>
<dbReference type="Pfam" id="PF12392">
    <property type="entry name" value="DUF3656"/>
    <property type="match status" value="1"/>
</dbReference>
<evidence type="ECO:0000259" key="1">
    <source>
        <dbReference type="Pfam" id="PF12392"/>
    </source>
</evidence>
<dbReference type="PROSITE" id="PS01276">
    <property type="entry name" value="PEPTIDASE_U32"/>
    <property type="match status" value="1"/>
</dbReference>
<dbReference type="Proteomes" id="UP000611629">
    <property type="component" value="Unassembled WGS sequence"/>
</dbReference>
<dbReference type="InterPro" id="IPR020988">
    <property type="entry name" value="Pept_U32_collagenase"/>
</dbReference>
<dbReference type="PANTHER" id="PTHR30217:SF10">
    <property type="entry name" value="23S RRNA 5-HYDROXYCYTIDINE C2501 SYNTHASE"/>
    <property type="match status" value="1"/>
</dbReference>
<protein>
    <submittedName>
        <fullName evidence="2">U32 family peptidase</fullName>
    </submittedName>
</protein>
<proteinExistence type="predicted"/>
<dbReference type="InterPro" id="IPR051454">
    <property type="entry name" value="RNA/ubiquinone_mod_enzymes"/>
</dbReference>
<dbReference type="PANTHER" id="PTHR30217">
    <property type="entry name" value="PEPTIDASE U32 FAMILY"/>
    <property type="match status" value="1"/>
</dbReference>
<dbReference type="InterPro" id="IPR001539">
    <property type="entry name" value="Peptidase_U32"/>
</dbReference>
<gene>
    <name evidence="2" type="ORF">HZF24_17285</name>
</gene>
<dbReference type="AlphaFoldDB" id="A0A974GY63"/>
<comment type="caution">
    <text evidence="2">The sequence shown here is derived from an EMBL/GenBank/DDBJ whole genome shotgun (WGS) entry which is preliminary data.</text>
</comment>
<sequence length="725" mass="83538">MIRKTELLAPAGSIESFYAAVNSGADSVYLGGKLFNARHNSQNFDDEQMKRVIKYAHNKNVKVYVTLNIILKDTEIFDALKYAAFLYENDVDAVIVQDLGLLYLLKKHIPQLPVNISTQGAVYDEYGVKFFEQYNVQKVILAREMSLAQLRETVKNTDTDLETFIHGALCTCYSGQCYMSSFLGGRSGNRGKCAQPCRLNYSFYDKEKGELSEEFNEMPVLSLKDFMAGETVHELIDAGITTFKIEGRMKGPLYTSEVVRYYRQIIDDYYKGTQTDTSTLRERAVSTFSRGYTNSYLKPDKDDEMFAKLSSGVKGENIDEIEEENNDISHEFSEYKRNSLNFKIKLKIGEKAELFASDGENEVLIKSEEPCESSLRNAVTEDIVKEQLGKLGNTIYELQDLTIEKQDNVFIRKSTLNQLRRDATELLYEKKAVVYHREPVCFTRNEVFSFNKTDEINKPRISVKINSDDDFKLIDNHKVDRIYVPYKLNLDLVRKISVKEKYLFIPNIVSVTQYNEFKNNLKLYEEIFDGVCVNNVGSFFFFKQNSSLKIHCGSFFNIINSFSTELLKENGAVSVTFSTESNIRDMESINKNASVKTEVKSHEYLQLMVMKNCPMSLIKKCKNLQDCSTCEHRNKYALKDRKGVYFNIERDNRLTHIYNSVPLSLLGKTEDFVSQHIDYFMVDTKWLDDAEDIIDALYCEINGVRVPNVLKENNYTRGHYLKNIL</sequence>
<feature type="domain" description="Peptidase U32 collagenase" evidence="1">
    <location>
        <begin position="330"/>
        <end position="430"/>
    </location>
</feature>
<dbReference type="RefSeq" id="WP_179239625.1">
    <property type="nucleotide sequence ID" value="NZ_JACBNQ010000032.1"/>
</dbReference>